<proteinExistence type="inferred from homology"/>
<organism evidence="15 16">
    <name type="scientific">Mycena alexandri</name>
    <dbReference type="NCBI Taxonomy" id="1745969"/>
    <lineage>
        <taxon>Eukaryota</taxon>
        <taxon>Fungi</taxon>
        <taxon>Dikarya</taxon>
        <taxon>Basidiomycota</taxon>
        <taxon>Agaricomycotina</taxon>
        <taxon>Agaricomycetes</taxon>
        <taxon>Agaricomycetidae</taxon>
        <taxon>Agaricales</taxon>
        <taxon>Marasmiineae</taxon>
        <taxon>Mycenaceae</taxon>
        <taxon>Mycena</taxon>
    </lineage>
</organism>
<protein>
    <submittedName>
        <fullName evidence="15">Cytochrome P450</fullName>
    </submittedName>
</protein>
<evidence type="ECO:0000256" key="1">
    <source>
        <dbReference type="ARBA" id="ARBA00001971"/>
    </source>
</evidence>
<evidence type="ECO:0000256" key="5">
    <source>
        <dbReference type="ARBA" id="ARBA00022617"/>
    </source>
</evidence>
<dbReference type="EMBL" id="JARJCM010000063">
    <property type="protein sequence ID" value="KAJ7033725.1"/>
    <property type="molecule type" value="Genomic_DNA"/>
</dbReference>
<dbReference type="AlphaFoldDB" id="A0AAD6X2Y3"/>
<dbReference type="PROSITE" id="PS00086">
    <property type="entry name" value="CYTOCHROME_P450"/>
    <property type="match status" value="1"/>
</dbReference>
<dbReference type="InterPro" id="IPR017972">
    <property type="entry name" value="Cyt_P450_CS"/>
</dbReference>
<evidence type="ECO:0000313" key="15">
    <source>
        <dbReference type="EMBL" id="KAJ7033725.1"/>
    </source>
</evidence>
<dbReference type="SUPFAM" id="SSF48264">
    <property type="entry name" value="Cytochrome P450"/>
    <property type="match status" value="1"/>
</dbReference>
<evidence type="ECO:0000256" key="13">
    <source>
        <dbReference type="PIRSR" id="PIRSR602401-1"/>
    </source>
</evidence>
<keyword evidence="7 13" id="KW-0479">Metal-binding</keyword>
<evidence type="ECO:0000256" key="12">
    <source>
        <dbReference type="ARBA" id="ARBA00023136"/>
    </source>
</evidence>
<sequence>MLSLPFTQDVDVGPVSILSAVIGLWALRRLIGVFTILRVPSFFPKLYSAWDPMALPGVLLPTAWWNVGYSGHWTRRFQRYTGNETIRLVSVIGGTSGLWTSNLAIARQVSAGGHKTSFVKPEMAGAAFLLWGMNLVAADGQMWRKHRRVVGPAFGTELYKLVWKQTAQTYEDMVQTEGWNNKDVVNVPVIQNITSKVAFLIISACGFGFQSTWETPTADAKDNEMPVQEALRVVAETHLLMLTCPEWVLRLPIPRFKKARTARDRLRTFMQQQVTERKAEVAAGNTRADAFTMLVKANQDETGKYQLDDQELIGNVFLFMFAGHETTAHTLAGTLGFMALHPEIQDEVLEQIIAVVGPDRAPVFEDYPKLDKVLAIFYESARMFPAGHVLIREATEDTILTVPNPVGEEGSKIIPIPKGTQVTVDMIGVQYNPRYFENPNEYIPSRWYGLPSDSELFTAFSVGPRACIGRRFALVEGACFLTLLLRDWKISPILNEGESNQAWAARVMDAHIVLTLGVADVPLKFERRMRP</sequence>
<evidence type="ECO:0000256" key="2">
    <source>
        <dbReference type="ARBA" id="ARBA00004370"/>
    </source>
</evidence>
<dbReference type="PANTHER" id="PTHR24305:SF166">
    <property type="entry name" value="CYTOCHROME P450 12A4, MITOCHONDRIAL-RELATED"/>
    <property type="match status" value="1"/>
</dbReference>
<dbReference type="GO" id="GO:0020037">
    <property type="term" value="F:heme binding"/>
    <property type="evidence" value="ECO:0007669"/>
    <property type="project" value="InterPro"/>
</dbReference>
<comment type="similarity">
    <text evidence="4 14">Belongs to the cytochrome P450 family.</text>
</comment>
<evidence type="ECO:0000256" key="11">
    <source>
        <dbReference type="ARBA" id="ARBA00023033"/>
    </source>
</evidence>
<evidence type="ECO:0000256" key="8">
    <source>
        <dbReference type="ARBA" id="ARBA00022989"/>
    </source>
</evidence>
<reference evidence="15" key="1">
    <citation type="submission" date="2023-03" db="EMBL/GenBank/DDBJ databases">
        <title>Massive genome expansion in bonnet fungi (Mycena s.s.) driven by repeated elements and novel gene families across ecological guilds.</title>
        <authorList>
            <consortium name="Lawrence Berkeley National Laboratory"/>
            <person name="Harder C.B."/>
            <person name="Miyauchi S."/>
            <person name="Viragh M."/>
            <person name="Kuo A."/>
            <person name="Thoen E."/>
            <person name="Andreopoulos B."/>
            <person name="Lu D."/>
            <person name="Skrede I."/>
            <person name="Drula E."/>
            <person name="Henrissat B."/>
            <person name="Morin E."/>
            <person name="Kohler A."/>
            <person name="Barry K."/>
            <person name="LaButti K."/>
            <person name="Morin E."/>
            <person name="Salamov A."/>
            <person name="Lipzen A."/>
            <person name="Mereny Z."/>
            <person name="Hegedus B."/>
            <person name="Baldrian P."/>
            <person name="Stursova M."/>
            <person name="Weitz H."/>
            <person name="Taylor A."/>
            <person name="Grigoriev I.V."/>
            <person name="Nagy L.G."/>
            <person name="Martin F."/>
            <person name="Kauserud H."/>
        </authorList>
    </citation>
    <scope>NUCLEOTIDE SEQUENCE</scope>
    <source>
        <strain evidence="15">CBHHK200</strain>
    </source>
</reference>
<evidence type="ECO:0000256" key="7">
    <source>
        <dbReference type="ARBA" id="ARBA00022723"/>
    </source>
</evidence>
<dbReference type="InterPro" id="IPR001128">
    <property type="entry name" value="Cyt_P450"/>
</dbReference>
<comment type="caution">
    <text evidence="15">The sequence shown here is derived from an EMBL/GenBank/DDBJ whole genome shotgun (WGS) entry which is preliminary data.</text>
</comment>
<dbReference type="InterPro" id="IPR050121">
    <property type="entry name" value="Cytochrome_P450_monoxygenase"/>
</dbReference>
<comment type="cofactor">
    <cofactor evidence="1 13">
        <name>heme</name>
        <dbReference type="ChEBI" id="CHEBI:30413"/>
    </cofactor>
</comment>
<evidence type="ECO:0000256" key="9">
    <source>
        <dbReference type="ARBA" id="ARBA00023002"/>
    </source>
</evidence>
<keyword evidence="10 13" id="KW-0408">Iron</keyword>
<evidence type="ECO:0000256" key="10">
    <source>
        <dbReference type="ARBA" id="ARBA00023004"/>
    </source>
</evidence>
<dbReference type="PRINTS" id="PR00385">
    <property type="entry name" value="P450"/>
</dbReference>
<dbReference type="PRINTS" id="PR00463">
    <property type="entry name" value="EP450I"/>
</dbReference>
<dbReference type="GO" id="GO:0016705">
    <property type="term" value="F:oxidoreductase activity, acting on paired donors, with incorporation or reduction of molecular oxygen"/>
    <property type="evidence" value="ECO:0007669"/>
    <property type="project" value="InterPro"/>
</dbReference>
<keyword evidence="11 14" id="KW-0503">Monooxygenase</keyword>
<evidence type="ECO:0000313" key="16">
    <source>
        <dbReference type="Proteomes" id="UP001218188"/>
    </source>
</evidence>
<keyword evidence="16" id="KW-1185">Reference proteome</keyword>
<name>A0AAD6X2Y3_9AGAR</name>
<comment type="subcellular location">
    <subcellularLocation>
        <location evidence="2">Membrane</location>
    </subcellularLocation>
</comment>
<evidence type="ECO:0000256" key="4">
    <source>
        <dbReference type="ARBA" id="ARBA00010617"/>
    </source>
</evidence>
<keyword evidence="9 14" id="KW-0560">Oxidoreductase</keyword>
<feature type="binding site" description="axial binding residue" evidence="13">
    <location>
        <position position="467"/>
    </location>
    <ligand>
        <name>heme</name>
        <dbReference type="ChEBI" id="CHEBI:30413"/>
    </ligand>
    <ligandPart>
        <name>Fe</name>
        <dbReference type="ChEBI" id="CHEBI:18248"/>
    </ligandPart>
</feature>
<gene>
    <name evidence="15" type="ORF">C8F04DRAFT_1002641</name>
</gene>
<dbReference type="InterPro" id="IPR036396">
    <property type="entry name" value="Cyt_P450_sf"/>
</dbReference>
<dbReference type="InterPro" id="IPR002401">
    <property type="entry name" value="Cyt_P450_E_grp-I"/>
</dbReference>
<dbReference type="Gene3D" id="1.10.630.10">
    <property type="entry name" value="Cytochrome P450"/>
    <property type="match status" value="1"/>
</dbReference>
<keyword evidence="8" id="KW-1133">Transmembrane helix</keyword>
<evidence type="ECO:0000256" key="14">
    <source>
        <dbReference type="RuleBase" id="RU000461"/>
    </source>
</evidence>
<dbReference type="PANTHER" id="PTHR24305">
    <property type="entry name" value="CYTOCHROME P450"/>
    <property type="match status" value="1"/>
</dbReference>
<dbReference type="GO" id="GO:0005506">
    <property type="term" value="F:iron ion binding"/>
    <property type="evidence" value="ECO:0007669"/>
    <property type="project" value="InterPro"/>
</dbReference>
<keyword evidence="5 13" id="KW-0349">Heme</keyword>
<evidence type="ECO:0000256" key="6">
    <source>
        <dbReference type="ARBA" id="ARBA00022692"/>
    </source>
</evidence>
<comment type="pathway">
    <text evidence="3">Secondary metabolite biosynthesis; terpenoid biosynthesis.</text>
</comment>
<keyword evidence="12" id="KW-0472">Membrane</keyword>
<dbReference type="Proteomes" id="UP001218188">
    <property type="component" value="Unassembled WGS sequence"/>
</dbReference>
<dbReference type="GO" id="GO:0016020">
    <property type="term" value="C:membrane"/>
    <property type="evidence" value="ECO:0007669"/>
    <property type="project" value="UniProtKB-SubCell"/>
</dbReference>
<evidence type="ECO:0000256" key="3">
    <source>
        <dbReference type="ARBA" id="ARBA00004721"/>
    </source>
</evidence>
<accession>A0AAD6X2Y3</accession>
<keyword evidence="6" id="KW-0812">Transmembrane</keyword>
<dbReference type="Pfam" id="PF00067">
    <property type="entry name" value="p450"/>
    <property type="match status" value="1"/>
</dbReference>
<dbReference type="GO" id="GO:0004497">
    <property type="term" value="F:monooxygenase activity"/>
    <property type="evidence" value="ECO:0007669"/>
    <property type="project" value="UniProtKB-KW"/>
</dbReference>